<evidence type="ECO:0000313" key="3">
    <source>
        <dbReference type="Proteomes" id="UP000822688"/>
    </source>
</evidence>
<reference evidence="2" key="1">
    <citation type="submission" date="2020-06" db="EMBL/GenBank/DDBJ databases">
        <title>WGS assembly of Ceratodon purpureus strain R40.</title>
        <authorList>
            <person name="Carey S.B."/>
            <person name="Jenkins J."/>
            <person name="Shu S."/>
            <person name="Lovell J.T."/>
            <person name="Sreedasyam A."/>
            <person name="Maumus F."/>
            <person name="Tiley G.P."/>
            <person name="Fernandez-Pozo N."/>
            <person name="Barry K."/>
            <person name="Chen C."/>
            <person name="Wang M."/>
            <person name="Lipzen A."/>
            <person name="Daum C."/>
            <person name="Saski C.A."/>
            <person name="Payton A.C."/>
            <person name="Mcbreen J.C."/>
            <person name="Conrad R.E."/>
            <person name="Kollar L.M."/>
            <person name="Olsson S."/>
            <person name="Huttunen S."/>
            <person name="Landis J.B."/>
            <person name="Wickett N.J."/>
            <person name="Johnson M.G."/>
            <person name="Rensing S.A."/>
            <person name="Grimwood J."/>
            <person name="Schmutz J."/>
            <person name="Mcdaniel S.F."/>
        </authorList>
    </citation>
    <scope>NUCLEOTIDE SEQUENCE</scope>
    <source>
        <strain evidence="2">R40</strain>
    </source>
</reference>
<proteinExistence type="predicted"/>
<sequence length="150" mass="16416">MDHLVKNLETAYSALISASTAVLEAKDASDIERTAKTDDALERFYNNLQLFHAACDQTQEFVEYLRLRIGSECLVDEATGPLTAKNGKSGQDGAENRVAIPSLSALRLEQMSKAVRWLVIELQQGAASATPRPEDNSGGLDIRPEDDTHQ</sequence>
<dbReference type="GO" id="GO:0009631">
    <property type="term" value="P:cold acclimation"/>
    <property type="evidence" value="ECO:0007669"/>
    <property type="project" value="InterPro"/>
</dbReference>
<dbReference type="InterPro" id="IPR033244">
    <property type="entry name" value="MED32"/>
</dbReference>
<comment type="caution">
    <text evidence="2">The sequence shown here is derived from an EMBL/GenBank/DDBJ whole genome shotgun (WGS) entry which is preliminary data.</text>
</comment>
<dbReference type="GO" id="GO:0048364">
    <property type="term" value="P:root development"/>
    <property type="evidence" value="ECO:0007669"/>
    <property type="project" value="InterPro"/>
</dbReference>
<dbReference type="Proteomes" id="UP000822688">
    <property type="component" value="Chromosome 4"/>
</dbReference>
<evidence type="ECO:0000256" key="1">
    <source>
        <dbReference type="SAM" id="MobiDB-lite"/>
    </source>
</evidence>
<dbReference type="GO" id="GO:0016592">
    <property type="term" value="C:mediator complex"/>
    <property type="evidence" value="ECO:0007669"/>
    <property type="project" value="InterPro"/>
</dbReference>
<dbReference type="PANTHER" id="PTHR35989:SF1">
    <property type="entry name" value="MEDIATOR OF RNA POLYMERASE II TRANSCRIPTION SUBUNIT 32"/>
    <property type="match status" value="1"/>
</dbReference>
<dbReference type="PANTHER" id="PTHR35989">
    <property type="entry name" value="MEDIATOR OF RNA POLYMERASE II TRANSCRIPTION SUBUNIT 32"/>
    <property type="match status" value="1"/>
</dbReference>
<evidence type="ECO:0000313" key="2">
    <source>
        <dbReference type="EMBL" id="KAG0581287.1"/>
    </source>
</evidence>
<gene>
    <name evidence="2" type="ORF">KC19_4G239800</name>
</gene>
<dbReference type="GO" id="GO:0010150">
    <property type="term" value="P:leaf senescence"/>
    <property type="evidence" value="ECO:0007669"/>
    <property type="project" value="InterPro"/>
</dbReference>
<protein>
    <recommendedName>
        <fullName evidence="4">Mediator complex subunit 29</fullName>
    </recommendedName>
</protein>
<evidence type="ECO:0008006" key="4">
    <source>
        <dbReference type="Google" id="ProtNLM"/>
    </source>
</evidence>
<dbReference type="EMBL" id="CM026424">
    <property type="protein sequence ID" value="KAG0581287.1"/>
    <property type="molecule type" value="Genomic_DNA"/>
</dbReference>
<feature type="region of interest" description="Disordered" evidence="1">
    <location>
        <begin position="126"/>
        <end position="150"/>
    </location>
</feature>
<organism evidence="2 3">
    <name type="scientific">Ceratodon purpureus</name>
    <name type="common">Fire moss</name>
    <name type="synonym">Dicranum purpureum</name>
    <dbReference type="NCBI Taxonomy" id="3225"/>
    <lineage>
        <taxon>Eukaryota</taxon>
        <taxon>Viridiplantae</taxon>
        <taxon>Streptophyta</taxon>
        <taxon>Embryophyta</taxon>
        <taxon>Bryophyta</taxon>
        <taxon>Bryophytina</taxon>
        <taxon>Bryopsida</taxon>
        <taxon>Dicranidae</taxon>
        <taxon>Pseudoditrichales</taxon>
        <taxon>Ditrichaceae</taxon>
        <taxon>Ceratodon</taxon>
    </lineage>
</organism>
<name>A0A8T0IEI4_CERPU</name>
<dbReference type="GO" id="GO:0006355">
    <property type="term" value="P:regulation of DNA-templated transcription"/>
    <property type="evidence" value="ECO:0007669"/>
    <property type="project" value="InterPro"/>
</dbReference>
<accession>A0A8T0IEI4</accession>
<dbReference type="AlphaFoldDB" id="A0A8T0IEI4"/>
<keyword evidence="3" id="KW-1185">Reference proteome</keyword>